<proteinExistence type="predicted"/>
<organism evidence="1 2">
    <name type="scientific">Ambrosia artemisiifolia</name>
    <name type="common">Common ragweed</name>
    <dbReference type="NCBI Taxonomy" id="4212"/>
    <lineage>
        <taxon>Eukaryota</taxon>
        <taxon>Viridiplantae</taxon>
        <taxon>Streptophyta</taxon>
        <taxon>Embryophyta</taxon>
        <taxon>Tracheophyta</taxon>
        <taxon>Spermatophyta</taxon>
        <taxon>Magnoliopsida</taxon>
        <taxon>eudicotyledons</taxon>
        <taxon>Gunneridae</taxon>
        <taxon>Pentapetalae</taxon>
        <taxon>asterids</taxon>
        <taxon>campanulids</taxon>
        <taxon>Asterales</taxon>
        <taxon>Asteraceae</taxon>
        <taxon>Asteroideae</taxon>
        <taxon>Heliantheae alliance</taxon>
        <taxon>Heliantheae</taxon>
        <taxon>Ambrosia</taxon>
    </lineage>
</organism>
<accession>A0AAD5D748</accession>
<evidence type="ECO:0000313" key="1">
    <source>
        <dbReference type="EMBL" id="KAI7754574.1"/>
    </source>
</evidence>
<keyword evidence="2" id="KW-1185">Reference proteome</keyword>
<evidence type="ECO:0000313" key="2">
    <source>
        <dbReference type="Proteomes" id="UP001206925"/>
    </source>
</evidence>
<gene>
    <name evidence="1" type="ORF">M8C21_013468</name>
</gene>
<comment type="caution">
    <text evidence="1">The sequence shown here is derived from an EMBL/GenBank/DDBJ whole genome shotgun (WGS) entry which is preliminary data.</text>
</comment>
<protein>
    <submittedName>
        <fullName evidence="1">Uncharacterized protein</fullName>
    </submittedName>
</protein>
<dbReference type="AlphaFoldDB" id="A0AAD5D748"/>
<dbReference type="Proteomes" id="UP001206925">
    <property type="component" value="Unassembled WGS sequence"/>
</dbReference>
<sequence length="23" mass="2817">MPNFMFRFKRTKKHVAPSTKSMF</sequence>
<reference evidence="1" key="1">
    <citation type="submission" date="2022-06" db="EMBL/GenBank/DDBJ databases">
        <title>Uncovering the hologenomic basis of an extraordinary plant invasion.</title>
        <authorList>
            <person name="Bieker V.C."/>
            <person name="Martin M.D."/>
            <person name="Gilbert T."/>
            <person name="Hodgins K."/>
            <person name="Battlay P."/>
            <person name="Petersen B."/>
            <person name="Wilson J."/>
        </authorList>
    </citation>
    <scope>NUCLEOTIDE SEQUENCE</scope>
    <source>
        <strain evidence="1">AA19_3_7</strain>
        <tissue evidence="1">Leaf</tissue>
    </source>
</reference>
<name>A0AAD5D748_AMBAR</name>
<dbReference type="EMBL" id="JAMZMK010003049">
    <property type="protein sequence ID" value="KAI7754574.1"/>
    <property type="molecule type" value="Genomic_DNA"/>
</dbReference>